<dbReference type="Gene3D" id="3.30.70.360">
    <property type="match status" value="1"/>
</dbReference>
<dbReference type="EMBL" id="JAQFWP010000004">
    <property type="protein sequence ID" value="MDA2803601.1"/>
    <property type="molecule type" value="Genomic_DNA"/>
</dbReference>
<comment type="caution">
    <text evidence="5">The sequence shown here is derived from an EMBL/GenBank/DDBJ whole genome shotgun (WGS) entry which is preliminary data.</text>
</comment>
<proteinExistence type="predicted"/>
<dbReference type="Gene3D" id="3.40.630.10">
    <property type="entry name" value="Zn peptidases"/>
    <property type="match status" value="1"/>
</dbReference>
<evidence type="ECO:0000256" key="1">
    <source>
        <dbReference type="ARBA" id="ARBA00022723"/>
    </source>
</evidence>
<dbReference type="InterPro" id="IPR017150">
    <property type="entry name" value="Pept_M20_glutamate_carboxypep"/>
</dbReference>
<reference evidence="5" key="1">
    <citation type="submission" date="2023-01" db="EMBL/GenBank/DDBJ databases">
        <title>Draft genome sequence of Nocardiopsis sp. LSu2-4 isolated from halophytes.</title>
        <authorList>
            <person name="Duangmal K."/>
            <person name="Chantavorakit T."/>
        </authorList>
    </citation>
    <scope>NUCLEOTIDE SEQUENCE</scope>
    <source>
        <strain evidence="5">LSu2-4</strain>
    </source>
</reference>
<evidence type="ECO:0000313" key="5">
    <source>
        <dbReference type="EMBL" id="MDA2803601.1"/>
    </source>
</evidence>
<evidence type="ECO:0000313" key="6">
    <source>
        <dbReference type="Proteomes" id="UP001165685"/>
    </source>
</evidence>
<protein>
    <submittedName>
        <fullName evidence="5">M20 family metallopeptidase</fullName>
    </submittedName>
</protein>
<dbReference type="PANTHER" id="PTHR43808:SF9">
    <property type="entry name" value="BLL0789 PROTEIN"/>
    <property type="match status" value="1"/>
</dbReference>
<sequence>MTDASLPGSADPSDPADLNGLTEAARRDLPDILDDLRRLVEKETPSSDKRLLDAGLDDLEAWLTDRLGDPAERVRHDGGADGDVLELLYPGDAGNTGHTADTGGEVLLLCHYDTVWPEGTLAEWPVSIEGDRFSGPGCFDMKAGIVQGVWAVRHLRALGLPVPSVRFLLNGDEEVGSPASRPHIERAGQAADVTLVLEPSREGRVKTGRKGMGLFNVTATGIESHAGLDPDAGASAVHALAELVPRMAALAAPERGTTVNVGVFSGGTARNVVAGTASCQVDVRIQDPAETERIDAGLAALAPSDGRVKVEVSGGWNRPPMNPGPSTDRAFAAAREVARGLGEDLGQISVGGASDGNLVAALGRPVLDGLGAAGAGPHSRDEHVSVGRTPHQVALLAGLLTRLAGDGRPPLGD</sequence>
<organism evidence="5 6">
    <name type="scientific">Nocardiopsis suaedae</name>
    <dbReference type="NCBI Taxonomy" id="3018444"/>
    <lineage>
        <taxon>Bacteria</taxon>
        <taxon>Bacillati</taxon>
        <taxon>Actinomycetota</taxon>
        <taxon>Actinomycetes</taxon>
        <taxon>Streptosporangiales</taxon>
        <taxon>Nocardiopsidaceae</taxon>
        <taxon>Nocardiopsis</taxon>
    </lineage>
</organism>
<dbReference type="PIRSF" id="PIRSF037238">
    <property type="entry name" value="Carboxypeptidase_G2"/>
    <property type="match status" value="1"/>
</dbReference>
<dbReference type="InterPro" id="IPR050072">
    <property type="entry name" value="Peptidase_M20A"/>
</dbReference>
<dbReference type="InterPro" id="IPR036264">
    <property type="entry name" value="Bact_exopeptidase_dim_dom"/>
</dbReference>
<dbReference type="SUPFAM" id="SSF55031">
    <property type="entry name" value="Bacterial exopeptidase dimerisation domain"/>
    <property type="match status" value="1"/>
</dbReference>
<dbReference type="RefSeq" id="WP_270676091.1">
    <property type="nucleotide sequence ID" value="NZ_JAQFWP010000004.1"/>
</dbReference>
<accession>A0ABT4TGX2</accession>
<keyword evidence="2" id="KW-0378">Hydrolase</keyword>
<dbReference type="Pfam" id="PF01546">
    <property type="entry name" value="Peptidase_M20"/>
    <property type="match status" value="1"/>
</dbReference>
<keyword evidence="6" id="KW-1185">Reference proteome</keyword>
<name>A0ABT4TGX2_9ACTN</name>
<dbReference type="CDD" id="cd03885">
    <property type="entry name" value="M20_CPDG2"/>
    <property type="match status" value="1"/>
</dbReference>
<evidence type="ECO:0000256" key="3">
    <source>
        <dbReference type="SAM" id="MobiDB-lite"/>
    </source>
</evidence>
<dbReference type="SUPFAM" id="SSF53187">
    <property type="entry name" value="Zn-dependent exopeptidases"/>
    <property type="match status" value="1"/>
</dbReference>
<gene>
    <name evidence="5" type="ORF">O4U47_03690</name>
</gene>
<evidence type="ECO:0000256" key="2">
    <source>
        <dbReference type="ARBA" id="ARBA00022801"/>
    </source>
</evidence>
<evidence type="ECO:0000259" key="4">
    <source>
        <dbReference type="Pfam" id="PF07687"/>
    </source>
</evidence>
<feature type="region of interest" description="Disordered" evidence="3">
    <location>
        <begin position="1"/>
        <end position="25"/>
    </location>
</feature>
<dbReference type="InterPro" id="IPR002933">
    <property type="entry name" value="Peptidase_M20"/>
</dbReference>
<feature type="domain" description="Peptidase M20 dimerisation" evidence="4">
    <location>
        <begin position="207"/>
        <end position="301"/>
    </location>
</feature>
<keyword evidence="1" id="KW-0479">Metal-binding</keyword>
<dbReference type="Proteomes" id="UP001165685">
    <property type="component" value="Unassembled WGS sequence"/>
</dbReference>
<dbReference type="Pfam" id="PF07687">
    <property type="entry name" value="M20_dimer"/>
    <property type="match status" value="1"/>
</dbReference>
<dbReference type="InterPro" id="IPR011650">
    <property type="entry name" value="Peptidase_M20_dimer"/>
</dbReference>
<dbReference type="PANTHER" id="PTHR43808">
    <property type="entry name" value="ACETYLORNITHINE DEACETYLASE"/>
    <property type="match status" value="1"/>
</dbReference>